<dbReference type="SUPFAM" id="SSF51735">
    <property type="entry name" value="NAD(P)-binding Rossmann-fold domains"/>
    <property type="match status" value="1"/>
</dbReference>
<dbReference type="EMBL" id="ML996251">
    <property type="protein sequence ID" value="KAF2729245.1"/>
    <property type="molecule type" value="Genomic_DNA"/>
</dbReference>
<dbReference type="InterPro" id="IPR045312">
    <property type="entry name" value="PCBER-like"/>
</dbReference>
<evidence type="ECO:0000313" key="4">
    <source>
        <dbReference type="EMBL" id="KAF2729245.1"/>
    </source>
</evidence>
<evidence type="ECO:0000256" key="2">
    <source>
        <dbReference type="ARBA" id="ARBA00023002"/>
    </source>
</evidence>
<gene>
    <name evidence="4" type="ORF">EJ04DRAFT_556220</name>
</gene>
<dbReference type="Pfam" id="PF05368">
    <property type="entry name" value="NmrA"/>
    <property type="match status" value="1"/>
</dbReference>
<dbReference type="OrthoDB" id="419598at2759"/>
<comment type="caution">
    <text evidence="4">The sequence shown here is derived from an EMBL/GenBank/DDBJ whole genome shotgun (WGS) entry which is preliminary data.</text>
</comment>
<evidence type="ECO:0000256" key="1">
    <source>
        <dbReference type="ARBA" id="ARBA00022857"/>
    </source>
</evidence>
<dbReference type="Gene3D" id="3.40.50.720">
    <property type="entry name" value="NAD(P)-binding Rossmann-like Domain"/>
    <property type="match status" value="1"/>
</dbReference>
<dbReference type="Gene3D" id="3.90.25.10">
    <property type="entry name" value="UDP-galactose 4-epimerase, domain 1"/>
    <property type="match status" value="1"/>
</dbReference>
<keyword evidence="1" id="KW-0521">NADP</keyword>
<dbReference type="PANTHER" id="PTHR47706">
    <property type="entry name" value="NMRA-LIKE FAMILY PROTEIN"/>
    <property type="match status" value="1"/>
</dbReference>
<proteinExistence type="predicted"/>
<dbReference type="CDD" id="cd05259">
    <property type="entry name" value="PCBER_SDR_a"/>
    <property type="match status" value="1"/>
</dbReference>
<dbReference type="InterPro" id="IPR036291">
    <property type="entry name" value="NAD(P)-bd_dom_sf"/>
</dbReference>
<name>A0A9P4QMT4_9PLEO</name>
<dbReference type="Proteomes" id="UP000799444">
    <property type="component" value="Unassembled WGS sequence"/>
</dbReference>
<keyword evidence="5" id="KW-1185">Reference proteome</keyword>
<accession>A0A9P4QMT4</accession>
<keyword evidence="2" id="KW-0560">Oxidoreductase</keyword>
<feature type="domain" description="NmrA-like" evidence="3">
    <location>
        <begin position="18"/>
        <end position="149"/>
    </location>
</feature>
<evidence type="ECO:0000259" key="3">
    <source>
        <dbReference type="Pfam" id="PF05368"/>
    </source>
</evidence>
<reference evidence="4" key="1">
    <citation type="journal article" date="2020" name="Stud. Mycol.">
        <title>101 Dothideomycetes genomes: a test case for predicting lifestyles and emergence of pathogens.</title>
        <authorList>
            <person name="Haridas S."/>
            <person name="Albert R."/>
            <person name="Binder M."/>
            <person name="Bloem J."/>
            <person name="Labutti K."/>
            <person name="Salamov A."/>
            <person name="Andreopoulos B."/>
            <person name="Baker S."/>
            <person name="Barry K."/>
            <person name="Bills G."/>
            <person name="Bluhm B."/>
            <person name="Cannon C."/>
            <person name="Castanera R."/>
            <person name="Culley D."/>
            <person name="Daum C."/>
            <person name="Ezra D."/>
            <person name="Gonzalez J."/>
            <person name="Henrissat B."/>
            <person name="Kuo A."/>
            <person name="Liang C."/>
            <person name="Lipzen A."/>
            <person name="Lutzoni F."/>
            <person name="Magnuson J."/>
            <person name="Mondo S."/>
            <person name="Nolan M."/>
            <person name="Ohm R."/>
            <person name="Pangilinan J."/>
            <person name="Park H.-J."/>
            <person name="Ramirez L."/>
            <person name="Alfaro M."/>
            <person name="Sun H."/>
            <person name="Tritt A."/>
            <person name="Yoshinaga Y."/>
            <person name="Zwiers L.-H."/>
            <person name="Turgeon B."/>
            <person name="Goodwin S."/>
            <person name="Spatafora J."/>
            <person name="Crous P."/>
            <person name="Grigoriev I."/>
        </authorList>
    </citation>
    <scope>NUCLEOTIDE SEQUENCE</scope>
    <source>
        <strain evidence="4">CBS 125425</strain>
    </source>
</reference>
<sequence length="345" mass="37916">MSQYASQQPSGFVNRIRNVAIVGAGGQVGAFIVAELQKNKEITISAITREGSSNPPAAGVQVKNVNYQEISTIVDALKGQDALIITLSVAAPPGTQEILVKAAAEAGVPWVLPNEFGGDDHNKQAGDEAMIAVHKRETRKQIEELGVSKWIGIACSFWYEWSLSGPGLYGIDIAQREVIFFDDGNTKLNTSTWVQTGRGVASLLSLPIYPEDADDKSTTISSYANSFVRVSSWALSQREMFDAVKRVTGTSDSDWNISSVGAKQRYEESKKKLMEGDQRAFAHMMYTRYFFGDDAGYFEKTHGLDNDKLGLPKEDLDEFTKKAVEMANDNYVGKFMGRLSSINPR</sequence>
<dbReference type="InterPro" id="IPR051609">
    <property type="entry name" value="NmrA/Isoflavone_reductase-like"/>
</dbReference>
<organism evidence="4 5">
    <name type="scientific">Polyplosphaeria fusca</name>
    <dbReference type="NCBI Taxonomy" id="682080"/>
    <lineage>
        <taxon>Eukaryota</taxon>
        <taxon>Fungi</taxon>
        <taxon>Dikarya</taxon>
        <taxon>Ascomycota</taxon>
        <taxon>Pezizomycotina</taxon>
        <taxon>Dothideomycetes</taxon>
        <taxon>Pleosporomycetidae</taxon>
        <taxon>Pleosporales</taxon>
        <taxon>Tetraplosphaeriaceae</taxon>
        <taxon>Polyplosphaeria</taxon>
    </lineage>
</organism>
<dbReference type="GO" id="GO:0016491">
    <property type="term" value="F:oxidoreductase activity"/>
    <property type="evidence" value="ECO:0007669"/>
    <property type="project" value="UniProtKB-KW"/>
</dbReference>
<dbReference type="AlphaFoldDB" id="A0A9P4QMT4"/>
<dbReference type="PANTHER" id="PTHR47706:SF7">
    <property type="entry name" value="CIPA-LIKE, PUTATIVE (AFU_ORTHOLOGUE AFUA_1G01630)-RELATED"/>
    <property type="match status" value="1"/>
</dbReference>
<protein>
    <submittedName>
        <fullName evidence="4">Oxidoreductase CipA</fullName>
    </submittedName>
</protein>
<evidence type="ECO:0000313" key="5">
    <source>
        <dbReference type="Proteomes" id="UP000799444"/>
    </source>
</evidence>
<dbReference type="InterPro" id="IPR008030">
    <property type="entry name" value="NmrA-like"/>
</dbReference>